<keyword evidence="2" id="KW-1185">Reference proteome</keyword>
<dbReference type="Proteomes" id="UP000028073">
    <property type="component" value="Unassembled WGS sequence"/>
</dbReference>
<evidence type="ECO:0000313" key="2">
    <source>
        <dbReference type="Proteomes" id="UP000028073"/>
    </source>
</evidence>
<reference evidence="1 2" key="1">
    <citation type="submission" date="2014-06" db="EMBL/GenBank/DDBJ databases">
        <title>Whole Genome Sequences of Three Symbiotic Endozoicomonas Bacteria.</title>
        <authorList>
            <person name="Neave M.J."/>
            <person name="Apprill A."/>
            <person name="Voolstra C.R."/>
        </authorList>
    </citation>
    <scope>NUCLEOTIDE SEQUENCE [LARGE SCALE GENOMIC DNA]</scope>
    <source>
        <strain evidence="1 2">DSM 25634</strain>
    </source>
</reference>
<gene>
    <name evidence="1" type="ORF">GZ78_15585</name>
</gene>
<sequence length="182" mass="21248">MLLMIFFSAVTRSEEMTWEEIQSDPLDPRRSPIQQEGYLLYLAQLKQSGKSPETTVLEDIFKLSPERARECSDGHCKLKSRLVISSFSYWLERDVVHLLVFVSSKDWQEKFLREESERLLREKLGELQGQYSLEWQVYVNPPHKRTVGLAHAHIFLKGVSSEEIADQVKRILPFSKPGLEPW</sequence>
<accession>A0A081NFM4</accession>
<protein>
    <submittedName>
        <fullName evidence="1">Uncharacterized protein</fullName>
    </submittedName>
</protein>
<name>A0A081NFM4_9GAMM</name>
<organism evidence="1 2">
    <name type="scientific">Endozoicomonas numazuensis</name>
    <dbReference type="NCBI Taxonomy" id="1137799"/>
    <lineage>
        <taxon>Bacteria</taxon>
        <taxon>Pseudomonadati</taxon>
        <taxon>Pseudomonadota</taxon>
        <taxon>Gammaproteobacteria</taxon>
        <taxon>Oceanospirillales</taxon>
        <taxon>Endozoicomonadaceae</taxon>
        <taxon>Endozoicomonas</taxon>
    </lineage>
</organism>
<comment type="caution">
    <text evidence="1">The sequence shown here is derived from an EMBL/GenBank/DDBJ whole genome shotgun (WGS) entry which is preliminary data.</text>
</comment>
<proteinExistence type="predicted"/>
<evidence type="ECO:0000313" key="1">
    <source>
        <dbReference type="EMBL" id="KEQ17247.1"/>
    </source>
</evidence>
<dbReference type="EMBL" id="JOKH01000003">
    <property type="protein sequence ID" value="KEQ17247.1"/>
    <property type="molecule type" value="Genomic_DNA"/>
</dbReference>
<dbReference type="AlphaFoldDB" id="A0A081NFM4"/>